<sequence>MQRLNAILLTIIAGFVCVCFIVIANRDQKRSVTIDVRHHSPHVNSKPNLLRLRNDQIRGPWPLPRLFHVYDDFYYLNRNTFRFKIVNNSRLTNCDILLNAISRYNSIIFANTSYSQTFDVKCLGVASFIDSCVP</sequence>
<dbReference type="EMBL" id="NCKV01002053">
    <property type="protein sequence ID" value="RWS27389.1"/>
    <property type="molecule type" value="Genomic_DNA"/>
</dbReference>
<accession>A0A443SIP3</accession>
<evidence type="ECO:0000256" key="1">
    <source>
        <dbReference type="ARBA" id="ARBA00022801"/>
    </source>
</evidence>
<evidence type="ECO:0000313" key="3">
    <source>
        <dbReference type="EMBL" id="RWS27389.1"/>
    </source>
</evidence>
<keyword evidence="2" id="KW-0812">Transmembrane</keyword>
<keyword evidence="2" id="KW-0472">Membrane</keyword>
<dbReference type="VEuPathDB" id="VectorBase:LDEU004651"/>
<dbReference type="Proteomes" id="UP000288716">
    <property type="component" value="Unassembled WGS sequence"/>
</dbReference>
<reference evidence="3 4" key="1">
    <citation type="journal article" date="2018" name="Gigascience">
        <title>Genomes of trombidid mites reveal novel predicted allergens and laterally-transferred genes associated with secondary metabolism.</title>
        <authorList>
            <person name="Dong X."/>
            <person name="Chaisiri K."/>
            <person name="Xia D."/>
            <person name="Armstrong S.D."/>
            <person name="Fang Y."/>
            <person name="Donnelly M.J."/>
            <person name="Kadowaki T."/>
            <person name="McGarry J.W."/>
            <person name="Darby A.C."/>
            <person name="Makepeace B.L."/>
        </authorList>
    </citation>
    <scope>NUCLEOTIDE SEQUENCE [LARGE SCALE GENOMIC DNA]</scope>
    <source>
        <strain evidence="3">UoL-UT</strain>
    </source>
</reference>
<proteinExistence type="predicted"/>
<dbReference type="InterPro" id="IPR029018">
    <property type="entry name" value="Hex-like_dom2"/>
</dbReference>
<feature type="transmembrane region" description="Helical" evidence="2">
    <location>
        <begin position="6"/>
        <end position="24"/>
    </location>
</feature>
<gene>
    <name evidence="3" type="ORF">B4U80_01348</name>
</gene>
<dbReference type="Gene3D" id="3.30.379.10">
    <property type="entry name" value="Chitobiase/beta-hexosaminidase domain 2-like"/>
    <property type="match status" value="1"/>
</dbReference>
<evidence type="ECO:0000313" key="4">
    <source>
        <dbReference type="Proteomes" id="UP000288716"/>
    </source>
</evidence>
<protein>
    <submittedName>
        <fullName evidence="3">Uncharacterized protein</fullName>
    </submittedName>
</protein>
<evidence type="ECO:0000256" key="2">
    <source>
        <dbReference type="SAM" id="Phobius"/>
    </source>
</evidence>
<name>A0A443SIP3_9ACAR</name>
<keyword evidence="1" id="KW-0378">Hydrolase</keyword>
<keyword evidence="4" id="KW-1185">Reference proteome</keyword>
<dbReference type="GO" id="GO:0016787">
    <property type="term" value="F:hydrolase activity"/>
    <property type="evidence" value="ECO:0007669"/>
    <property type="project" value="UniProtKB-KW"/>
</dbReference>
<dbReference type="AlphaFoldDB" id="A0A443SIP3"/>
<keyword evidence="2" id="KW-1133">Transmembrane helix</keyword>
<organism evidence="3 4">
    <name type="scientific">Leptotrombidium deliense</name>
    <dbReference type="NCBI Taxonomy" id="299467"/>
    <lineage>
        <taxon>Eukaryota</taxon>
        <taxon>Metazoa</taxon>
        <taxon>Ecdysozoa</taxon>
        <taxon>Arthropoda</taxon>
        <taxon>Chelicerata</taxon>
        <taxon>Arachnida</taxon>
        <taxon>Acari</taxon>
        <taxon>Acariformes</taxon>
        <taxon>Trombidiformes</taxon>
        <taxon>Prostigmata</taxon>
        <taxon>Anystina</taxon>
        <taxon>Parasitengona</taxon>
        <taxon>Trombiculoidea</taxon>
        <taxon>Trombiculidae</taxon>
        <taxon>Leptotrombidium</taxon>
    </lineage>
</organism>
<comment type="caution">
    <text evidence="3">The sequence shown here is derived from an EMBL/GenBank/DDBJ whole genome shotgun (WGS) entry which is preliminary data.</text>
</comment>